<dbReference type="AlphaFoldDB" id="A0A4V3RLK1"/>
<dbReference type="InterPro" id="IPR013785">
    <property type="entry name" value="Aldolase_TIM"/>
</dbReference>
<dbReference type="PANTHER" id="PTHR35787">
    <property type="entry name" value="GLYCEROL UPTAKE OPERON ANTITERMINATOR REGULATORY PROTEIN"/>
    <property type="match status" value="1"/>
</dbReference>
<dbReference type="Proteomes" id="UP000306888">
    <property type="component" value="Unassembled WGS sequence"/>
</dbReference>
<dbReference type="PIRSF" id="PIRSF016897">
    <property type="entry name" value="GlpP"/>
    <property type="match status" value="1"/>
</dbReference>
<evidence type="ECO:0000313" key="1">
    <source>
        <dbReference type="EMBL" id="TGY44050.1"/>
    </source>
</evidence>
<dbReference type="GO" id="GO:0006355">
    <property type="term" value="P:regulation of DNA-templated transcription"/>
    <property type="evidence" value="ECO:0007669"/>
    <property type="project" value="InterPro"/>
</dbReference>
<name>A0A4V3RLK1_9CLOT</name>
<dbReference type="EMBL" id="SRYR01000001">
    <property type="protein sequence ID" value="TGY44050.1"/>
    <property type="molecule type" value="Genomic_DNA"/>
</dbReference>
<gene>
    <name evidence="1" type="ORF">E5347_04320</name>
</gene>
<dbReference type="RefSeq" id="WP_136004998.1">
    <property type="nucleotide sequence ID" value="NZ_SRYR01000001.1"/>
</dbReference>
<comment type="caution">
    <text evidence="1">The sequence shown here is derived from an EMBL/GenBank/DDBJ whole genome shotgun (WGS) entry which is preliminary data.</text>
</comment>
<sequence>MNIAEILTQNPLIAAAKHETLQNAIDSKASVIILMNGKINELMKEEFQICNKKKPILLHTDLIKGLSNDKESINFIKEFINPLGIVSTKSNMIRAAKKKGLVTIQRIFCIDSGSLRTSIESVRENNPDLVEIMPAFVYPMVKTIKNEIDKPIILGGLISTKEQVVDMLNSGSDAISCGNSKLWNIEIKRDYKKKENLIFK</sequence>
<dbReference type="OrthoDB" id="9799580at2"/>
<reference evidence="1 2" key="1">
    <citation type="submission" date="2019-04" db="EMBL/GenBank/DDBJ databases">
        <title>Microbes associate with the intestines of laboratory mice.</title>
        <authorList>
            <person name="Navarre W."/>
            <person name="Wong E."/>
            <person name="Huang K."/>
            <person name="Tropini C."/>
            <person name="Ng K."/>
            <person name="Yu B."/>
        </authorList>
    </citation>
    <scope>NUCLEOTIDE SEQUENCE [LARGE SCALE GENOMIC DNA]</scope>
    <source>
        <strain evidence="1 2">NM50_B9-20</strain>
    </source>
</reference>
<accession>A0A4V3RLK1</accession>
<dbReference type="SUPFAM" id="SSF110391">
    <property type="entry name" value="GlpP-like"/>
    <property type="match status" value="1"/>
</dbReference>
<dbReference type="GO" id="GO:0006071">
    <property type="term" value="P:glycerol metabolic process"/>
    <property type="evidence" value="ECO:0007669"/>
    <property type="project" value="InterPro"/>
</dbReference>
<organism evidence="1 2">
    <name type="scientific">Clostridium sartagoforme</name>
    <dbReference type="NCBI Taxonomy" id="84031"/>
    <lineage>
        <taxon>Bacteria</taxon>
        <taxon>Bacillati</taxon>
        <taxon>Bacillota</taxon>
        <taxon>Clostridia</taxon>
        <taxon>Eubacteriales</taxon>
        <taxon>Clostridiaceae</taxon>
        <taxon>Clostridium</taxon>
    </lineage>
</organism>
<keyword evidence="2" id="KW-1185">Reference proteome</keyword>
<protein>
    <submittedName>
        <fullName evidence="1">Glycerol-3-phosphate responsive antiterminator</fullName>
    </submittedName>
</protein>
<evidence type="ECO:0000313" key="2">
    <source>
        <dbReference type="Proteomes" id="UP000306888"/>
    </source>
</evidence>
<dbReference type="PANTHER" id="PTHR35787:SF1">
    <property type="entry name" value="GLYCEROL UPTAKE OPERON ANTITERMINATOR REGULATORY PROTEIN"/>
    <property type="match status" value="1"/>
</dbReference>
<dbReference type="Pfam" id="PF04309">
    <property type="entry name" value="G3P_antiterm"/>
    <property type="match status" value="1"/>
</dbReference>
<dbReference type="InterPro" id="IPR006699">
    <property type="entry name" value="GlpP"/>
</dbReference>
<dbReference type="Gene3D" id="3.20.20.70">
    <property type="entry name" value="Aldolase class I"/>
    <property type="match status" value="1"/>
</dbReference>
<proteinExistence type="predicted"/>